<reference evidence="1" key="1">
    <citation type="journal article" date="2023" name="Mol. Biol. Evol.">
        <title>Third-Generation Sequencing Reveals the Adaptive Role of the Epigenome in Three Deep-Sea Polychaetes.</title>
        <authorList>
            <person name="Perez M."/>
            <person name="Aroh O."/>
            <person name="Sun Y."/>
            <person name="Lan Y."/>
            <person name="Juniper S.K."/>
            <person name="Young C.R."/>
            <person name="Angers B."/>
            <person name="Qian P.Y."/>
        </authorList>
    </citation>
    <scope>NUCLEOTIDE SEQUENCE</scope>
    <source>
        <strain evidence="1">P08H-3</strain>
    </source>
</reference>
<proteinExistence type="predicted"/>
<gene>
    <name evidence="1" type="ORF">LSH36_20g00068</name>
</gene>
<sequence>METISANFFRGDVTIERSSGDGCYLIFATTEQLAFKLVRKPFTRLYSVDAFLRSDDEVKQVPLAFFIMSGAKSPTTTQLLRA</sequence>
<evidence type="ECO:0000313" key="2">
    <source>
        <dbReference type="Proteomes" id="UP001208570"/>
    </source>
</evidence>
<comment type="caution">
    <text evidence="1">The sequence shown here is derived from an EMBL/GenBank/DDBJ whole genome shotgun (WGS) entry which is preliminary data.</text>
</comment>
<dbReference type="AlphaFoldDB" id="A0AAD9KBK5"/>
<dbReference type="EMBL" id="JAODUP010000020">
    <property type="protein sequence ID" value="KAK2168095.1"/>
    <property type="molecule type" value="Genomic_DNA"/>
</dbReference>
<evidence type="ECO:0000313" key="1">
    <source>
        <dbReference type="EMBL" id="KAK2168095.1"/>
    </source>
</evidence>
<accession>A0AAD9KBK5</accession>
<protein>
    <submittedName>
        <fullName evidence="1">Uncharacterized protein</fullName>
    </submittedName>
</protein>
<organism evidence="1 2">
    <name type="scientific">Paralvinella palmiformis</name>
    <dbReference type="NCBI Taxonomy" id="53620"/>
    <lineage>
        <taxon>Eukaryota</taxon>
        <taxon>Metazoa</taxon>
        <taxon>Spiralia</taxon>
        <taxon>Lophotrochozoa</taxon>
        <taxon>Annelida</taxon>
        <taxon>Polychaeta</taxon>
        <taxon>Sedentaria</taxon>
        <taxon>Canalipalpata</taxon>
        <taxon>Terebellida</taxon>
        <taxon>Terebelliformia</taxon>
        <taxon>Alvinellidae</taxon>
        <taxon>Paralvinella</taxon>
    </lineage>
</organism>
<dbReference type="Proteomes" id="UP001208570">
    <property type="component" value="Unassembled WGS sequence"/>
</dbReference>
<keyword evidence="2" id="KW-1185">Reference proteome</keyword>
<name>A0AAD9KBK5_9ANNE</name>